<dbReference type="PANTHER" id="PTHR14233">
    <property type="entry name" value="DUF914-RELATED"/>
    <property type="match status" value="1"/>
</dbReference>
<dbReference type="SUPFAM" id="SSF103481">
    <property type="entry name" value="Multidrug resistance efflux transporter EmrE"/>
    <property type="match status" value="1"/>
</dbReference>
<feature type="transmembrane region" description="Helical" evidence="7">
    <location>
        <begin position="91"/>
        <end position="110"/>
    </location>
</feature>
<evidence type="ECO:0000256" key="2">
    <source>
        <dbReference type="ARBA" id="ARBA00007863"/>
    </source>
</evidence>
<name>A0ABP1GL95_9EUKA</name>
<dbReference type="Pfam" id="PF06027">
    <property type="entry name" value="SLC35F"/>
    <property type="match status" value="1"/>
</dbReference>
<accession>A0ABP1GL95</accession>
<feature type="transmembrane region" description="Helical" evidence="7">
    <location>
        <begin position="267"/>
        <end position="285"/>
    </location>
</feature>
<keyword evidence="5 7" id="KW-1133">Transmembrane helix</keyword>
<protein>
    <submittedName>
        <fullName evidence="9">Carboxylate/amino_acid/amine transporter family protein</fullName>
    </submittedName>
</protein>
<feature type="transmembrane region" description="Helical" evidence="7">
    <location>
        <begin position="149"/>
        <end position="169"/>
    </location>
</feature>
<feature type="transmembrane region" description="Helical" evidence="7">
    <location>
        <begin position="210"/>
        <end position="234"/>
    </location>
</feature>
<dbReference type="InterPro" id="IPR037185">
    <property type="entry name" value="EmrE-like"/>
</dbReference>
<dbReference type="EMBL" id="CAXDID020000002">
    <property type="protein sequence ID" value="CAL5971467.1"/>
    <property type="molecule type" value="Genomic_DNA"/>
</dbReference>
<evidence type="ECO:0000256" key="4">
    <source>
        <dbReference type="ARBA" id="ARBA00022692"/>
    </source>
</evidence>
<sequence length="286" mass="31695">MQNLLWGQSLCLVSFAQGMILQLCSEHYGTNLPFFTVAIGYLLLLSLLIFQPVRENVSKQTFWCLQLCGILDACANALSTLSHRYTSAGSVALLTSLDSIFSLLLSFIFLKQSFSIQQTCSIIFIILQTFTYILLDVNTQTHLTVQNPVLGDLIALLAALIYSVSSVLYQKFAQRVKAYQFAPVMSVGAFLLSFVLSCSIEIKQIIKLKVVEVVCLVVYGVGTMGFYIIAIKLIQKSNAVYYNVQLLLTNVYSFVGAVVIFKSAFDVNMFLVVAMIIAGVVVYQFV</sequence>
<evidence type="ECO:0000256" key="6">
    <source>
        <dbReference type="ARBA" id="ARBA00023136"/>
    </source>
</evidence>
<keyword evidence="4 7" id="KW-0812">Transmembrane</keyword>
<comment type="similarity">
    <text evidence="2">Belongs to the SLC35F solute transporter family.</text>
</comment>
<reference evidence="9 10" key="1">
    <citation type="submission" date="2024-07" db="EMBL/GenBank/DDBJ databases">
        <authorList>
            <person name="Akdeniz Z."/>
        </authorList>
    </citation>
    <scope>NUCLEOTIDE SEQUENCE [LARGE SCALE GENOMIC DNA]</scope>
</reference>
<evidence type="ECO:0000256" key="5">
    <source>
        <dbReference type="ARBA" id="ARBA00022989"/>
    </source>
</evidence>
<evidence type="ECO:0000313" key="10">
    <source>
        <dbReference type="Proteomes" id="UP001642409"/>
    </source>
</evidence>
<feature type="transmembrane region" description="Helical" evidence="7">
    <location>
        <begin position="116"/>
        <end position="137"/>
    </location>
</feature>
<comment type="caution">
    <text evidence="9">The sequence shown here is derived from an EMBL/GenBank/DDBJ whole genome shotgun (WGS) entry which is preliminary data.</text>
</comment>
<dbReference type="InterPro" id="IPR009262">
    <property type="entry name" value="SLC35_F1/F2/F6"/>
</dbReference>
<evidence type="ECO:0000256" key="7">
    <source>
        <dbReference type="SAM" id="Phobius"/>
    </source>
</evidence>
<feature type="transmembrane region" description="Helical" evidence="7">
    <location>
        <begin position="32"/>
        <end position="50"/>
    </location>
</feature>
<keyword evidence="10" id="KW-1185">Reference proteome</keyword>
<keyword evidence="3" id="KW-0813">Transport</keyword>
<dbReference type="Proteomes" id="UP001642409">
    <property type="component" value="Unassembled WGS sequence"/>
</dbReference>
<feature type="signal peptide" evidence="8">
    <location>
        <begin position="1"/>
        <end position="18"/>
    </location>
</feature>
<feature type="chain" id="PRO_5046767822" evidence="8">
    <location>
        <begin position="19"/>
        <end position="286"/>
    </location>
</feature>
<keyword evidence="6 7" id="KW-0472">Membrane</keyword>
<evidence type="ECO:0000256" key="1">
    <source>
        <dbReference type="ARBA" id="ARBA00004141"/>
    </source>
</evidence>
<feature type="transmembrane region" description="Helical" evidence="7">
    <location>
        <begin position="240"/>
        <end position="260"/>
    </location>
</feature>
<proteinExistence type="inferred from homology"/>
<evidence type="ECO:0000256" key="3">
    <source>
        <dbReference type="ARBA" id="ARBA00022448"/>
    </source>
</evidence>
<gene>
    <name evidence="9" type="ORF">HINF_LOCUS1407</name>
</gene>
<keyword evidence="8" id="KW-0732">Signal</keyword>
<evidence type="ECO:0000256" key="8">
    <source>
        <dbReference type="SAM" id="SignalP"/>
    </source>
</evidence>
<dbReference type="PANTHER" id="PTHR14233:SF4">
    <property type="entry name" value="SOLUTE CARRIER FAMILY 35 MEMBER F2"/>
    <property type="match status" value="1"/>
</dbReference>
<comment type="subcellular location">
    <subcellularLocation>
        <location evidence="1">Membrane</location>
        <topology evidence="1">Multi-pass membrane protein</topology>
    </subcellularLocation>
</comment>
<organism evidence="9 10">
    <name type="scientific">Hexamita inflata</name>
    <dbReference type="NCBI Taxonomy" id="28002"/>
    <lineage>
        <taxon>Eukaryota</taxon>
        <taxon>Metamonada</taxon>
        <taxon>Diplomonadida</taxon>
        <taxon>Hexamitidae</taxon>
        <taxon>Hexamitinae</taxon>
        <taxon>Hexamita</taxon>
    </lineage>
</organism>
<evidence type="ECO:0000313" key="9">
    <source>
        <dbReference type="EMBL" id="CAL5971467.1"/>
    </source>
</evidence>
<feature type="transmembrane region" description="Helical" evidence="7">
    <location>
        <begin position="181"/>
        <end position="198"/>
    </location>
</feature>
<dbReference type="InterPro" id="IPR052221">
    <property type="entry name" value="SLC35F_Transporter"/>
</dbReference>